<proteinExistence type="predicted"/>
<evidence type="ECO:0000256" key="2">
    <source>
        <dbReference type="ARBA" id="ARBA00023295"/>
    </source>
</evidence>
<accession>A0A163SLY1</accession>
<dbReference type="SUPFAM" id="SSF51445">
    <property type="entry name" value="(Trans)glycosidases"/>
    <property type="match status" value="1"/>
</dbReference>
<dbReference type="AlphaFoldDB" id="A0A163SLY1"/>
<dbReference type="InterPro" id="IPR029070">
    <property type="entry name" value="Chitinase_insertion_sf"/>
</dbReference>
<keyword evidence="6" id="KW-1185">Reference proteome</keyword>
<dbReference type="InterPro" id="IPR041704">
    <property type="entry name" value="CFLE_GH18"/>
</dbReference>
<dbReference type="SMART" id="SM00257">
    <property type="entry name" value="LysM"/>
    <property type="match status" value="3"/>
</dbReference>
<dbReference type="Pfam" id="PF00704">
    <property type="entry name" value="Glyco_hydro_18"/>
    <property type="match status" value="1"/>
</dbReference>
<dbReference type="InterPro" id="IPR036779">
    <property type="entry name" value="LysM_dom_sf"/>
</dbReference>
<comment type="caution">
    <text evidence="5">The sequence shown here is derived from an EMBL/GenBank/DDBJ whole genome shotgun (WGS) entry which is preliminary data.</text>
</comment>
<dbReference type="GO" id="GO:0005975">
    <property type="term" value="P:carbohydrate metabolic process"/>
    <property type="evidence" value="ECO:0007669"/>
    <property type="project" value="InterPro"/>
</dbReference>
<evidence type="ECO:0000313" key="6">
    <source>
        <dbReference type="Proteomes" id="UP000076567"/>
    </source>
</evidence>
<name>A0A163SLY1_9BACL</name>
<dbReference type="OrthoDB" id="9769314at2"/>
<protein>
    <submittedName>
        <fullName evidence="5">Spore gernimation protein</fullName>
    </submittedName>
</protein>
<feature type="domain" description="GH18" evidence="4">
    <location>
        <begin position="147"/>
        <end position="467"/>
    </location>
</feature>
<dbReference type="Proteomes" id="UP000076567">
    <property type="component" value="Unassembled WGS sequence"/>
</dbReference>
<dbReference type="Gene3D" id="3.10.50.10">
    <property type="match status" value="1"/>
</dbReference>
<gene>
    <name evidence="5" type="ORF">AWM68_03685</name>
</gene>
<dbReference type="Pfam" id="PF01476">
    <property type="entry name" value="LysM"/>
    <property type="match status" value="3"/>
</dbReference>
<dbReference type="InterPro" id="IPR011583">
    <property type="entry name" value="Chitinase_II/V-like_cat"/>
</dbReference>
<dbReference type="SMART" id="SM00636">
    <property type="entry name" value="Glyco_18"/>
    <property type="match status" value="1"/>
</dbReference>
<dbReference type="EMBL" id="LRFC01000001">
    <property type="protein sequence ID" value="KZE69378.1"/>
    <property type="molecule type" value="Genomic_DNA"/>
</dbReference>
<dbReference type="PROSITE" id="PS51910">
    <property type="entry name" value="GH18_2"/>
    <property type="match status" value="1"/>
</dbReference>
<evidence type="ECO:0000313" key="5">
    <source>
        <dbReference type="EMBL" id="KZE69378.1"/>
    </source>
</evidence>
<dbReference type="PROSITE" id="PS51782">
    <property type="entry name" value="LYSM"/>
    <property type="match status" value="3"/>
</dbReference>
<feature type="domain" description="LysM" evidence="3">
    <location>
        <begin position="2"/>
        <end position="46"/>
    </location>
</feature>
<dbReference type="CDD" id="cd02874">
    <property type="entry name" value="GH18_CFLE_spore_hydrolase"/>
    <property type="match status" value="1"/>
</dbReference>
<dbReference type="Gene3D" id="3.20.20.80">
    <property type="entry name" value="Glycosidases"/>
    <property type="match status" value="1"/>
</dbReference>
<dbReference type="PANTHER" id="PTHR46066">
    <property type="entry name" value="CHITINASE DOMAIN-CONTAINING PROTEIN 1 FAMILY MEMBER"/>
    <property type="match status" value="1"/>
</dbReference>
<dbReference type="GO" id="GO:0070492">
    <property type="term" value="F:oligosaccharide binding"/>
    <property type="evidence" value="ECO:0007669"/>
    <property type="project" value="TreeGrafter"/>
</dbReference>
<dbReference type="Gene3D" id="3.10.350.10">
    <property type="entry name" value="LysM domain"/>
    <property type="match status" value="3"/>
</dbReference>
<dbReference type="GO" id="GO:0016798">
    <property type="term" value="F:hydrolase activity, acting on glycosyl bonds"/>
    <property type="evidence" value="ECO:0007669"/>
    <property type="project" value="UniProtKB-KW"/>
</dbReference>
<organism evidence="5 6">
    <name type="scientific">Fictibacillus phosphorivorans</name>
    <dbReference type="NCBI Taxonomy" id="1221500"/>
    <lineage>
        <taxon>Bacteria</taxon>
        <taxon>Bacillati</taxon>
        <taxon>Bacillota</taxon>
        <taxon>Bacilli</taxon>
        <taxon>Bacillales</taxon>
        <taxon>Fictibacillaceae</taxon>
        <taxon>Fictibacillus</taxon>
    </lineage>
</organism>
<dbReference type="GO" id="GO:0008061">
    <property type="term" value="F:chitin binding"/>
    <property type="evidence" value="ECO:0007669"/>
    <property type="project" value="InterPro"/>
</dbReference>
<reference evidence="6" key="1">
    <citation type="submission" date="2016-01" db="EMBL/GenBank/DDBJ databases">
        <title>Draft genome of Chromobacterium sp. F49.</title>
        <authorList>
            <person name="Hong K.W."/>
        </authorList>
    </citation>
    <scope>NUCLEOTIDE SEQUENCE [LARGE SCALE GENOMIC DNA]</scope>
    <source>
        <strain evidence="6">P7IIIA</strain>
    </source>
</reference>
<keyword evidence="2" id="KW-0326">Glycosidase</keyword>
<dbReference type="InterPro" id="IPR018392">
    <property type="entry name" value="LysM"/>
</dbReference>
<dbReference type="RefSeq" id="WP_066236954.1">
    <property type="nucleotide sequence ID" value="NZ_LRFC01000001.1"/>
</dbReference>
<feature type="domain" description="LysM" evidence="3">
    <location>
        <begin position="96"/>
        <end position="140"/>
    </location>
</feature>
<sequence length="467" mass="52632">MDIHVVQRGDSLWKISQRYGVSITSLVRTNGIENQNVLVVGQALVIPNDFPAYRIQSGDTLYEIASRYGTTVESLIGWNNIPLASVIYVDQVIDIPIHVVKQGESLYRIANRYGTSVADLQKENGIANPNLIYAGMRLSIPYKRPVKEVNAYVTNMGEANQTELRNVGSYLTYITPFSYSVTRTGGLTSLQDEGIISAARVNRVAPLMGVSNIEGNMFNSDLIKTILDSDTLQETVLNNILNVMQAKGYRGVNFDFEYVYPENKEDYNTFLRRAVAKYKPLGYSVSSALAPKYKEDQPGLLYEAHDYKAHGEILDFVVVMTYEWGWSGGRAMAIAPLDEVKKVLDYTVSVIPREKIMMGVPTYGRDWTLPFVQGTQAKTLSPVAAVNLAAKMNASIEFDEDDASPWFNYRDDQGKEHEVWFEDARSMQAKYQTAIDYNLRGVSFWVLGIPFPQNWPVIRDSMRVRKI</sequence>
<dbReference type="SUPFAM" id="SSF54106">
    <property type="entry name" value="LysM domain"/>
    <property type="match status" value="3"/>
</dbReference>
<dbReference type="PANTHER" id="PTHR46066:SF2">
    <property type="entry name" value="CHITINASE DOMAIN-CONTAINING PROTEIN 1"/>
    <property type="match status" value="1"/>
</dbReference>
<dbReference type="InterPro" id="IPR017853">
    <property type="entry name" value="GH"/>
</dbReference>
<dbReference type="InterPro" id="IPR001223">
    <property type="entry name" value="Glyco_hydro18_cat"/>
</dbReference>
<feature type="domain" description="LysM" evidence="3">
    <location>
        <begin position="51"/>
        <end position="95"/>
    </location>
</feature>
<evidence type="ECO:0000256" key="1">
    <source>
        <dbReference type="ARBA" id="ARBA00022801"/>
    </source>
</evidence>
<evidence type="ECO:0000259" key="3">
    <source>
        <dbReference type="PROSITE" id="PS51782"/>
    </source>
</evidence>
<evidence type="ECO:0000259" key="4">
    <source>
        <dbReference type="PROSITE" id="PS51910"/>
    </source>
</evidence>
<dbReference type="GO" id="GO:0012505">
    <property type="term" value="C:endomembrane system"/>
    <property type="evidence" value="ECO:0007669"/>
    <property type="project" value="TreeGrafter"/>
</dbReference>
<keyword evidence="1" id="KW-0378">Hydrolase</keyword>
<dbReference type="CDD" id="cd00118">
    <property type="entry name" value="LysM"/>
    <property type="match status" value="3"/>
</dbReference>